<dbReference type="EMBL" id="VSSQ01080507">
    <property type="protein sequence ID" value="MPN29696.1"/>
    <property type="molecule type" value="Genomic_DNA"/>
</dbReference>
<sequence>MAVQLSRVLPHAQHQTADIIRLLSIGRVGVKRVLPRKGFKALRRQPPVQQLLRRHIRKAQLIGQMDGDFPCNVPYHNPFRPLSFSVQRHAVHMNVHRAHRAAGHGLHRGDDGLLRVLRHLGDGVSV</sequence>
<proteinExistence type="predicted"/>
<dbReference type="AlphaFoldDB" id="A0A645GTX4"/>
<accession>A0A645GTX4</accession>
<comment type="caution">
    <text evidence="1">The sequence shown here is derived from an EMBL/GenBank/DDBJ whole genome shotgun (WGS) entry which is preliminary data.</text>
</comment>
<evidence type="ECO:0000313" key="1">
    <source>
        <dbReference type="EMBL" id="MPN29696.1"/>
    </source>
</evidence>
<protein>
    <submittedName>
        <fullName evidence="1">Uncharacterized protein</fullName>
    </submittedName>
</protein>
<gene>
    <name evidence="1" type="ORF">SDC9_177149</name>
</gene>
<organism evidence="1">
    <name type="scientific">bioreactor metagenome</name>
    <dbReference type="NCBI Taxonomy" id="1076179"/>
    <lineage>
        <taxon>unclassified sequences</taxon>
        <taxon>metagenomes</taxon>
        <taxon>ecological metagenomes</taxon>
    </lineage>
</organism>
<name>A0A645GTX4_9ZZZZ</name>
<reference evidence="1" key="1">
    <citation type="submission" date="2019-08" db="EMBL/GenBank/DDBJ databases">
        <authorList>
            <person name="Kucharzyk K."/>
            <person name="Murdoch R.W."/>
            <person name="Higgins S."/>
            <person name="Loffler F."/>
        </authorList>
    </citation>
    <scope>NUCLEOTIDE SEQUENCE</scope>
</reference>